<dbReference type="STRING" id="253628.A0A0D2A2J9"/>
<dbReference type="Proteomes" id="UP000053259">
    <property type="component" value="Unassembled WGS sequence"/>
</dbReference>
<dbReference type="VEuPathDB" id="FungiDB:PV09_07924"/>
<proteinExistence type="predicted"/>
<feature type="compositionally biased region" description="Basic and acidic residues" evidence="1">
    <location>
        <begin position="388"/>
        <end position="400"/>
    </location>
</feature>
<accession>A0A0D2A2J9</accession>
<protein>
    <submittedName>
        <fullName evidence="2">Uncharacterized protein</fullName>
    </submittedName>
</protein>
<organism evidence="2 3">
    <name type="scientific">Verruconis gallopava</name>
    <dbReference type="NCBI Taxonomy" id="253628"/>
    <lineage>
        <taxon>Eukaryota</taxon>
        <taxon>Fungi</taxon>
        <taxon>Dikarya</taxon>
        <taxon>Ascomycota</taxon>
        <taxon>Pezizomycotina</taxon>
        <taxon>Dothideomycetes</taxon>
        <taxon>Pleosporomycetidae</taxon>
        <taxon>Venturiales</taxon>
        <taxon>Sympoventuriaceae</taxon>
        <taxon>Verruconis</taxon>
    </lineage>
</organism>
<feature type="region of interest" description="Disordered" evidence="1">
    <location>
        <begin position="162"/>
        <end position="237"/>
    </location>
</feature>
<evidence type="ECO:0000256" key="1">
    <source>
        <dbReference type="SAM" id="MobiDB-lite"/>
    </source>
</evidence>
<feature type="compositionally biased region" description="Basic and acidic residues" evidence="1">
    <location>
        <begin position="168"/>
        <end position="178"/>
    </location>
</feature>
<evidence type="ECO:0000313" key="2">
    <source>
        <dbReference type="EMBL" id="KIW00570.1"/>
    </source>
</evidence>
<dbReference type="AlphaFoldDB" id="A0A0D2A2J9"/>
<dbReference type="RefSeq" id="XP_016210439.1">
    <property type="nucleotide sequence ID" value="XM_016361757.1"/>
</dbReference>
<feature type="region of interest" description="Disordered" evidence="1">
    <location>
        <begin position="66"/>
        <end position="106"/>
    </location>
</feature>
<feature type="compositionally biased region" description="Basic and acidic residues" evidence="1">
    <location>
        <begin position="334"/>
        <end position="352"/>
    </location>
</feature>
<dbReference type="HOGENOM" id="CLU_718776_0_0_1"/>
<gene>
    <name evidence="2" type="ORF">PV09_07924</name>
</gene>
<feature type="compositionally biased region" description="Low complexity" evidence="1">
    <location>
        <begin position="418"/>
        <end position="438"/>
    </location>
</feature>
<dbReference type="OrthoDB" id="3933088at2759"/>
<dbReference type="EMBL" id="KN847562">
    <property type="protein sequence ID" value="KIW00570.1"/>
    <property type="molecule type" value="Genomic_DNA"/>
</dbReference>
<dbReference type="InParanoid" id="A0A0D2A2J9"/>
<dbReference type="GeneID" id="27315897"/>
<feature type="compositionally biased region" description="Acidic residues" evidence="1">
    <location>
        <begin position="212"/>
        <end position="229"/>
    </location>
</feature>
<name>A0A0D2A2J9_9PEZI</name>
<keyword evidence="3" id="KW-1185">Reference proteome</keyword>
<feature type="compositionally biased region" description="Acidic residues" evidence="1">
    <location>
        <begin position="179"/>
        <end position="195"/>
    </location>
</feature>
<feature type="compositionally biased region" description="Basic and acidic residues" evidence="1">
    <location>
        <begin position="66"/>
        <end position="76"/>
    </location>
</feature>
<feature type="compositionally biased region" description="Basic and acidic residues" evidence="1">
    <location>
        <begin position="196"/>
        <end position="211"/>
    </location>
</feature>
<evidence type="ECO:0000313" key="3">
    <source>
        <dbReference type="Proteomes" id="UP000053259"/>
    </source>
</evidence>
<feature type="region of interest" description="Disordered" evidence="1">
    <location>
        <begin position="295"/>
        <end position="446"/>
    </location>
</feature>
<sequence length="446" mass="49577">MSYEDLDDLLGEETFDYVEDTYIEADDLAEHVVPSPPPTNDDDDFDADLWQYDYWMDIDYASDGDEIRQRQHDSRAMRAKKRKRAEQQRNAKAPTPSKRRKVLAVRSTGRVQPLDELAPVVMIKRAVEQRYEPQEMRVVDTKPLPSEALFKDWRETFQNTPMWTSKRPAVELEEVHDAPDDDEEDSEEGDDDDNIEEARALLECARRTGEHESDESAWDDEDEDDEDDVKDQNGLMELDPDALKMAIKKNLAAAGINTNGIDEQTLTGMAMKLFAGAGGRGETNEDILDVFTDQILGGGGKKGQADSGVEQLREKEEAEEGEGENGFVGWVQRQAKEKAAQREQTQEKHGDAPDLPTPESSYGKPSTSPPEKVGPTEESADAAQRVVQTRETRGTKRKADGTGPAPEARTATRRRFDAPTASSRAKATATATSSGADAAARRSRKG</sequence>
<reference evidence="2 3" key="1">
    <citation type="submission" date="2015-01" db="EMBL/GenBank/DDBJ databases">
        <title>The Genome Sequence of Ochroconis gallopava CBS43764.</title>
        <authorList>
            <consortium name="The Broad Institute Genomics Platform"/>
            <person name="Cuomo C."/>
            <person name="de Hoog S."/>
            <person name="Gorbushina A."/>
            <person name="Stielow B."/>
            <person name="Teixiera M."/>
            <person name="Abouelleil A."/>
            <person name="Chapman S.B."/>
            <person name="Priest M."/>
            <person name="Young S.K."/>
            <person name="Wortman J."/>
            <person name="Nusbaum C."/>
            <person name="Birren B."/>
        </authorList>
    </citation>
    <scope>NUCLEOTIDE SEQUENCE [LARGE SCALE GENOMIC DNA]</scope>
    <source>
        <strain evidence="2 3">CBS 43764</strain>
    </source>
</reference>